<comment type="caution">
    <text evidence="3">The sequence shown here is derived from an EMBL/GenBank/DDBJ whole genome shotgun (WGS) entry which is preliminary data.</text>
</comment>
<dbReference type="Gene3D" id="2.60.200.20">
    <property type="match status" value="1"/>
</dbReference>
<feature type="compositionally biased region" description="Pro residues" evidence="1">
    <location>
        <begin position="137"/>
        <end position="169"/>
    </location>
</feature>
<dbReference type="EMBL" id="JAQNDK010000005">
    <property type="protein sequence ID" value="MDC0683949.1"/>
    <property type="molecule type" value="Genomic_DNA"/>
</dbReference>
<proteinExistence type="predicted"/>
<feature type="compositionally biased region" description="Pro residues" evidence="1">
    <location>
        <begin position="82"/>
        <end position="92"/>
    </location>
</feature>
<feature type="region of interest" description="Disordered" evidence="1">
    <location>
        <begin position="261"/>
        <end position="281"/>
    </location>
</feature>
<protein>
    <submittedName>
        <fullName evidence="3">FHA domain-containing protein</fullName>
    </submittedName>
</protein>
<sequence length="384" mass="39722">MSADPNKKSARTFQCRDVLWETFEQMARELECSIDYLINESMKQYARQRSYSPRTPFPPPARGDAVPPSGHMAVPHAHQASAPPPLATPQPPGLATSGSAPPLGGLQQQPAAGMPYGASAGAPAYGAPSPYGVTPVGPGPTPVPAITPPPPPPGQVRAGAPPPPPPPPGSSNAGGKRPSLPVPPPVPGRVGGPPPPPTSVTRLGAPPPLPSQVTNPGGRQSLPGAAASRSGPPPPPPMSNAAGYASPMGPPVAPPLAPPLSPPPYIAPPQASSSVSGPPPMAMGMPNQVPVGPTLAAFYAGQRFVVNKDRFIIGRGKQSSDLTIKDPNVSRQHAMVEFLNGQYYMVDMGSTNGVEYNGQRIARKAIVEGDLFRICDHEVRFSYR</sequence>
<dbReference type="SUPFAM" id="SSF49879">
    <property type="entry name" value="SMAD/FHA domain"/>
    <property type="match status" value="1"/>
</dbReference>
<evidence type="ECO:0000313" key="4">
    <source>
        <dbReference type="Proteomes" id="UP001217485"/>
    </source>
</evidence>
<dbReference type="CDD" id="cd00060">
    <property type="entry name" value="FHA"/>
    <property type="match status" value="1"/>
</dbReference>
<feature type="compositionally biased region" description="Low complexity" evidence="1">
    <location>
        <begin position="110"/>
        <end position="136"/>
    </location>
</feature>
<dbReference type="InterPro" id="IPR050923">
    <property type="entry name" value="Cell_Proc_Reg/RNA_Proc"/>
</dbReference>
<evidence type="ECO:0000256" key="1">
    <source>
        <dbReference type="SAM" id="MobiDB-lite"/>
    </source>
</evidence>
<organism evidence="3 4">
    <name type="scientific">Sorangium atrum</name>
    <dbReference type="NCBI Taxonomy" id="2995308"/>
    <lineage>
        <taxon>Bacteria</taxon>
        <taxon>Pseudomonadati</taxon>
        <taxon>Myxococcota</taxon>
        <taxon>Polyangia</taxon>
        <taxon>Polyangiales</taxon>
        <taxon>Polyangiaceae</taxon>
        <taxon>Sorangium</taxon>
    </lineage>
</organism>
<reference evidence="3 4" key="1">
    <citation type="submission" date="2023-01" db="EMBL/GenBank/DDBJ databases">
        <title>Minimal conservation of predation-associated metabolite biosynthetic gene clusters underscores biosynthetic potential of Myxococcota including descriptions for ten novel species: Archangium lansinium sp. nov., Myxococcus landrumus sp. nov., Nannocystis bai.</title>
        <authorList>
            <person name="Ahearne A."/>
            <person name="Stevens C."/>
            <person name="Dowd S."/>
        </authorList>
    </citation>
    <scope>NUCLEOTIDE SEQUENCE [LARGE SCALE GENOMIC DNA]</scope>
    <source>
        <strain evidence="3 4">WIWO2</strain>
    </source>
</reference>
<dbReference type="SMART" id="SM00240">
    <property type="entry name" value="FHA"/>
    <property type="match status" value="1"/>
</dbReference>
<evidence type="ECO:0000313" key="3">
    <source>
        <dbReference type="EMBL" id="MDC0683949.1"/>
    </source>
</evidence>
<dbReference type="Pfam" id="PF00498">
    <property type="entry name" value="FHA"/>
    <property type="match status" value="1"/>
</dbReference>
<dbReference type="PROSITE" id="PS50006">
    <property type="entry name" value="FHA_DOMAIN"/>
    <property type="match status" value="1"/>
</dbReference>
<keyword evidence="4" id="KW-1185">Reference proteome</keyword>
<feature type="compositionally biased region" description="Pro residues" evidence="1">
    <location>
        <begin position="180"/>
        <end position="198"/>
    </location>
</feature>
<feature type="compositionally biased region" description="Low complexity" evidence="1">
    <location>
        <begin position="170"/>
        <end position="179"/>
    </location>
</feature>
<dbReference type="RefSeq" id="WP_272102097.1">
    <property type="nucleotide sequence ID" value="NZ_JAQNDK010000005.1"/>
</dbReference>
<feature type="region of interest" description="Disordered" evidence="1">
    <location>
        <begin position="47"/>
        <end position="246"/>
    </location>
</feature>
<dbReference type="InterPro" id="IPR000253">
    <property type="entry name" value="FHA_dom"/>
</dbReference>
<gene>
    <name evidence="3" type="ORF">POL72_39860</name>
</gene>
<accession>A0ABT5CBY6</accession>
<dbReference type="InterPro" id="IPR008984">
    <property type="entry name" value="SMAD_FHA_dom_sf"/>
</dbReference>
<name>A0ABT5CBY6_9BACT</name>
<dbReference type="PANTHER" id="PTHR23308">
    <property type="entry name" value="NUCLEAR INHIBITOR OF PROTEIN PHOSPHATASE-1"/>
    <property type="match status" value="1"/>
</dbReference>
<evidence type="ECO:0000259" key="2">
    <source>
        <dbReference type="PROSITE" id="PS50006"/>
    </source>
</evidence>
<dbReference type="Proteomes" id="UP001217485">
    <property type="component" value="Unassembled WGS sequence"/>
</dbReference>
<feature type="domain" description="FHA" evidence="2">
    <location>
        <begin position="311"/>
        <end position="361"/>
    </location>
</feature>